<dbReference type="NCBIfam" id="TIGR02777">
    <property type="entry name" value="LigD_PE_dom"/>
    <property type="match status" value="1"/>
</dbReference>
<evidence type="ECO:0000259" key="2">
    <source>
        <dbReference type="Pfam" id="PF13298"/>
    </source>
</evidence>
<dbReference type="InterPro" id="IPR014144">
    <property type="entry name" value="LigD_PE_domain"/>
</dbReference>
<proteinExistence type="predicted"/>
<dbReference type="Pfam" id="PF13298">
    <property type="entry name" value="LigD_N"/>
    <property type="match status" value="1"/>
</dbReference>
<sequence>MPGSEYREKRDFEKTLEPEGGGTPVPEPIFVIQEHEASTHHFDFRLEADGVLKSWSVPKGPSLDPEDKRLAVPTEDHPLAYADFEGAIPEGEYGAGTVLLWDTGPYENITEKNGETVPVADALADGHLLVRLHGEKIKGGYALQRIATGEDERWLLIKMNDSAADARRNPVSTEQRSVKSGRTMKEIAREEREPD</sequence>
<reference evidence="3 4" key="1">
    <citation type="submission" date="2018-08" db="EMBL/GenBank/DDBJ databases">
        <title>Genomic Encyclopedia of Archaeal and Bacterial Type Strains, Phase II (KMG-II): from individual species to whole genera.</title>
        <authorList>
            <person name="Goeker M."/>
        </authorList>
    </citation>
    <scope>NUCLEOTIDE SEQUENCE [LARGE SCALE GENOMIC DNA]</scope>
    <source>
        <strain evidence="3 4">DSM 5002</strain>
    </source>
</reference>
<accession>A0A397Q100</accession>
<protein>
    <submittedName>
        <fullName evidence="3">DNA ligase D-like protein (Predicted 3'-phosphoesterase)</fullName>
    </submittedName>
</protein>
<feature type="domain" description="DNA ligase D 3'-phosphoesterase" evidence="2">
    <location>
        <begin position="33"/>
        <end position="145"/>
    </location>
</feature>
<evidence type="ECO:0000313" key="4">
    <source>
        <dbReference type="Proteomes" id="UP000266273"/>
    </source>
</evidence>
<feature type="compositionally biased region" description="Polar residues" evidence="1">
    <location>
        <begin position="170"/>
        <end position="180"/>
    </location>
</feature>
<gene>
    <name evidence="3" type="ORF">BXY53_0129</name>
</gene>
<organism evidence="3 4">
    <name type="scientific">Dichotomicrobium thermohalophilum</name>
    <dbReference type="NCBI Taxonomy" id="933063"/>
    <lineage>
        <taxon>Bacteria</taxon>
        <taxon>Pseudomonadati</taxon>
        <taxon>Pseudomonadota</taxon>
        <taxon>Alphaproteobacteria</taxon>
        <taxon>Hyphomicrobiales</taxon>
        <taxon>Hyphomicrobiaceae</taxon>
        <taxon>Dichotomicrobium</taxon>
    </lineage>
</organism>
<feature type="compositionally biased region" description="Basic and acidic residues" evidence="1">
    <location>
        <begin position="183"/>
        <end position="195"/>
    </location>
</feature>
<feature type="region of interest" description="Disordered" evidence="1">
    <location>
        <begin position="164"/>
        <end position="195"/>
    </location>
</feature>
<dbReference type="PANTHER" id="PTHR39465">
    <property type="entry name" value="DNA LIGASE D, 3'-PHOSPHOESTERASE DOMAIN"/>
    <property type="match status" value="1"/>
</dbReference>
<dbReference type="PANTHER" id="PTHR39465:SF1">
    <property type="entry name" value="DNA LIGASE D 3'-PHOSPHOESTERASE DOMAIN-CONTAINING PROTEIN"/>
    <property type="match status" value="1"/>
</dbReference>
<dbReference type="Proteomes" id="UP000266273">
    <property type="component" value="Unassembled WGS sequence"/>
</dbReference>
<feature type="region of interest" description="Disordered" evidence="1">
    <location>
        <begin position="1"/>
        <end position="26"/>
    </location>
</feature>
<evidence type="ECO:0000313" key="3">
    <source>
        <dbReference type="EMBL" id="RIA55076.1"/>
    </source>
</evidence>
<dbReference type="GO" id="GO:0016874">
    <property type="term" value="F:ligase activity"/>
    <property type="evidence" value="ECO:0007669"/>
    <property type="project" value="UniProtKB-KW"/>
</dbReference>
<evidence type="ECO:0000256" key="1">
    <source>
        <dbReference type="SAM" id="MobiDB-lite"/>
    </source>
</evidence>
<dbReference type="AlphaFoldDB" id="A0A397Q100"/>
<dbReference type="EMBL" id="QXDF01000001">
    <property type="protein sequence ID" value="RIA55076.1"/>
    <property type="molecule type" value="Genomic_DNA"/>
</dbReference>
<keyword evidence="3" id="KW-0436">Ligase</keyword>
<comment type="caution">
    <text evidence="3">The sequence shown here is derived from an EMBL/GenBank/DDBJ whole genome shotgun (WGS) entry which is preliminary data.</text>
</comment>
<feature type="compositionally biased region" description="Basic and acidic residues" evidence="1">
    <location>
        <begin position="1"/>
        <end position="17"/>
    </location>
</feature>
<keyword evidence="4" id="KW-1185">Reference proteome</keyword>
<dbReference type="OrthoDB" id="9802472at2"/>
<name>A0A397Q100_9HYPH</name>
<dbReference type="RefSeq" id="WP_119060030.1">
    <property type="nucleotide sequence ID" value="NZ_QXDF01000001.1"/>
</dbReference>